<organism evidence="1 2">
    <name type="scientific">Zarea fungicola</name>
    <dbReference type="NCBI Taxonomy" id="93591"/>
    <lineage>
        <taxon>Eukaryota</taxon>
        <taxon>Fungi</taxon>
        <taxon>Dikarya</taxon>
        <taxon>Ascomycota</taxon>
        <taxon>Pezizomycotina</taxon>
        <taxon>Sordariomycetes</taxon>
        <taxon>Hypocreomycetidae</taxon>
        <taxon>Hypocreales</taxon>
        <taxon>Cordycipitaceae</taxon>
        <taxon>Zarea</taxon>
    </lineage>
</organism>
<evidence type="ECO:0000313" key="2">
    <source>
        <dbReference type="Proteomes" id="UP001143910"/>
    </source>
</evidence>
<keyword evidence="2" id="KW-1185">Reference proteome</keyword>
<comment type="caution">
    <text evidence="1">The sequence shown here is derived from an EMBL/GenBank/DDBJ whole genome shotgun (WGS) entry which is preliminary data.</text>
</comment>
<dbReference type="Proteomes" id="UP001143910">
    <property type="component" value="Unassembled WGS sequence"/>
</dbReference>
<dbReference type="EMBL" id="JANJQO010000266">
    <property type="protein sequence ID" value="KAJ2979623.1"/>
    <property type="molecule type" value="Genomic_DNA"/>
</dbReference>
<accession>A0ACC1NMP4</accession>
<proteinExistence type="predicted"/>
<protein>
    <submittedName>
        <fullName evidence="1">Uncharacterized protein</fullName>
    </submittedName>
</protein>
<gene>
    <name evidence="1" type="ORF">NQ176_g3133</name>
</gene>
<reference evidence="1" key="1">
    <citation type="submission" date="2022-08" db="EMBL/GenBank/DDBJ databases">
        <title>Genome Sequence of Lecanicillium fungicola.</title>
        <authorList>
            <person name="Buettner E."/>
        </authorList>
    </citation>
    <scope>NUCLEOTIDE SEQUENCE</scope>
    <source>
        <strain evidence="1">Babe33</strain>
    </source>
</reference>
<sequence>MERSNVSSGRVQKRPKNHAALQGEGHVRNFYDYVREKEKIKNEEEERQKAERILAAEEIRNSAPQYEAEQKAEQIRREALSPAERLREDGEKLQQKIETDDEMHVILETSIINRAKCRAAEDCLEQLTSPYNQIGISYQYRICVQGVENQEWFGRRKDCYHVRCFSHMVDLYALMPSKFTLHGATVRWPLMVQKWYQHKGHIDLDKIAAHISDQQAYLEVIYERSDNQSDWDHNHLLHCLEEPEKECKCPEMPPRPPKPTLESGAAEGKDRYSLVDVLEHPGCRVGIPYHLDRVL</sequence>
<name>A0ACC1NMP4_9HYPO</name>
<evidence type="ECO:0000313" key="1">
    <source>
        <dbReference type="EMBL" id="KAJ2979623.1"/>
    </source>
</evidence>